<sequence length="48" mass="5420">MGVCSGLYLPLCQCGRRIALFPWATVIFMHCREIAWNCVIQKGFAVCL</sequence>
<protein>
    <submittedName>
        <fullName evidence="1">Uncharacterized protein</fullName>
    </submittedName>
</protein>
<name>A0A0E9TE65_ANGAN</name>
<evidence type="ECO:0000313" key="1">
    <source>
        <dbReference type="EMBL" id="JAH51974.1"/>
    </source>
</evidence>
<reference evidence="1" key="1">
    <citation type="submission" date="2014-11" db="EMBL/GenBank/DDBJ databases">
        <authorList>
            <person name="Amaro Gonzalez C."/>
        </authorList>
    </citation>
    <scope>NUCLEOTIDE SEQUENCE</scope>
</reference>
<dbReference type="EMBL" id="GBXM01056603">
    <property type="protein sequence ID" value="JAH51974.1"/>
    <property type="molecule type" value="Transcribed_RNA"/>
</dbReference>
<reference evidence="1" key="2">
    <citation type="journal article" date="2015" name="Fish Shellfish Immunol.">
        <title>Early steps in the European eel (Anguilla anguilla)-Vibrio vulnificus interaction in the gills: Role of the RtxA13 toxin.</title>
        <authorList>
            <person name="Callol A."/>
            <person name="Pajuelo D."/>
            <person name="Ebbesson L."/>
            <person name="Teles M."/>
            <person name="MacKenzie S."/>
            <person name="Amaro C."/>
        </authorList>
    </citation>
    <scope>NUCLEOTIDE SEQUENCE</scope>
</reference>
<organism evidence="1">
    <name type="scientific">Anguilla anguilla</name>
    <name type="common">European freshwater eel</name>
    <name type="synonym">Muraena anguilla</name>
    <dbReference type="NCBI Taxonomy" id="7936"/>
    <lineage>
        <taxon>Eukaryota</taxon>
        <taxon>Metazoa</taxon>
        <taxon>Chordata</taxon>
        <taxon>Craniata</taxon>
        <taxon>Vertebrata</taxon>
        <taxon>Euteleostomi</taxon>
        <taxon>Actinopterygii</taxon>
        <taxon>Neopterygii</taxon>
        <taxon>Teleostei</taxon>
        <taxon>Anguilliformes</taxon>
        <taxon>Anguillidae</taxon>
        <taxon>Anguilla</taxon>
    </lineage>
</organism>
<dbReference type="AlphaFoldDB" id="A0A0E9TE65"/>
<proteinExistence type="predicted"/>
<accession>A0A0E9TE65</accession>